<organism evidence="2 3">
    <name type="scientific">Halodesulfovibrio marinisediminis DSM 17456</name>
    <dbReference type="NCBI Taxonomy" id="1121457"/>
    <lineage>
        <taxon>Bacteria</taxon>
        <taxon>Pseudomonadati</taxon>
        <taxon>Thermodesulfobacteriota</taxon>
        <taxon>Desulfovibrionia</taxon>
        <taxon>Desulfovibrionales</taxon>
        <taxon>Desulfovibrionaceae</taxon>
        <taxon>Halodesulfovibrio</taxon>
    </lineage>
</organism>
<dbReference type="AlphaFoldDB" id="A0A1N6EBW6"/>
<keyword evidence="1" id="KW-0472">Membrane</keyword>
<name>A0A1N6EBW6_9BACT</name>
<evidence type="ECO:0000313" key="2">
    <source>
        <dbReference type="EMBL" id="SIN80407.1"/>
    </source>
</evidence>
<accession>A0A1N6EBW6</accession>
<protein>
    <submittedName>
        <fullName evidence="2">Uncharacterized protein</fullName>
    </submittedName>
</protein>
<feature type="transmembrane region" description="Helical" evidence="1">
    <location>
        <begin position="20"/>
        <end position="38"/>
    </location>
</feature>
<keyword evidence="3" id="KW-1185">Reference proteome</keyword>
<dbReference type="Proteomes" id="UP000184694">
    <property type="component" value="Unassembled WGS sequence"/>
</dbReference>
<evidence type="ECO:0000256" key="1">
    <source>
        <dbReference type="SAM" id="Phobius"/>
    </source>
</evidence>
<reference evidence="3" key="1">
    <citation type="submission" date="2016-11" db="EMBL/GenBank/DDBJ databases">
        <authorList>
            <person name="Varghese N."/>
            <person name="Submissions S."/>
        </authorList>
    </citation>
    <scope>NUCLEOTIDE SEQUENCE [LARGE SCALE GENOMIC DNA]</scope>
    <source>
        <strain evidence="3">DSM 17456</strain>
    </source>
</reference>
<sequence length="60" mass="7067">MFNKIKQFFRKEYGVIRIELLVAALVLVVFTVVVMWAIDEGVDLSVYLKFPKVLKLYPFK</sequence>
<keyword evidence="1" id="KW-0812">Transmembrane</keyword>
<gene>
    <name evidence="2" type="ORF">SAMN02745161_0865</name>
</gene>
<dbReference type="EMBL" id="FSRG01000003">
    <property type="protein sequence ID" value="SIN80407.1"/>
    <property type="molecule type" value="Genomic_DNA"/>
</dbReference>
<keyword evidence="1" id="KW-1133">Transmembrane helix</keyword>
<dbReference type="RefSeq" id="WP_074215697.1">
    <property type="nucleotide sequence ID" value="NZ_FSRG01000003.1"/>
</dbReference>
<evidence type="ECO:0000313" key="3">
    <source>
        <dbReference type="Proteomes" id="UP000184694"/>
    </source>
</evidence>
<proteinExistence type="predicted"/>